<protein>
    <submittedName>
        <fullName evidence="1">Uncharacterized protein</fullName>
    </submittedName>
</protein>
<name>A0ABM7F127_9ACTN</name>
<keyword evidence="2" id="KW-1185">Reference proteome</keyword>
<reference evidence="1 2" key="1">
    <citation type="journal article" date="2010" name="ChemBioChem">
        <title>Cloning and characterization of the biosynthetic gene cluster of 16-membered macrolide antibiotic FD-891: involvement of a dual functional cytochrome P450 monooxygenase catalyzing epoxidation and hydroxylation.</title>
        <authorList>
            <person name="Kudo F."/>
            <person name="Motegi A."/>
            <person name="Mizoue K."/>
            <person name="Eguchi T."/>
        </authorList>
    </citation>
    <scope>NUCLEOTIDE SEQUENCE [LARGE SCALE GENOMIC DNA]</scope>
    <source>
        <strain evidence="1 2">A-8890</strain>
    </source>
</reference>
<gene>
    <name evidence="1" type="ORF">SGFS_007240</name>
</gene>
<reference evidence="1 2" key="2">
    <citation type="journal article" date="2023" name="ChemBioChem">
        <title>Acyltransferase Domain Exchange between Two Independent Type I Polyketide Synthases in the Same Producer Strain of Macrolide Antibiotics.</title>
        <authorList>
            <person name="Kudo F."/>
            <person name="Kishikawa K."/>
            <person name="Tsuboi K."/>
            <person name="Kido T."/>
            <person name="Usui T."/>
            <person name="Hashimoto J."/>
            <person name="Shin-Ya K."/>
            <person name="Miyanaga A."/>
            <person name="Eguchi T."/>
        </authorList>
    </citation>
    <scope>NUCLEOTIDE SEQUENCE [LARGE SCALE GENOMIC DNA]</scope>
    <source>
        <strain evidence="1 2">A-8890</strain>
    </source>
</reference>
<dbReference type="EMBL" id="AP018448">
    <property type="protein sequence ID" value="BBC29430.1"/>
    <property type="molecule type" value="Genomic_DNA"/>
</dbReference>
<sequence>MAIPRQAEGAQHFFGSRARAAGRTALVSAAVSAVEVGSPPTLFLFEDVEVVQGVGGEGADSGVRIGQ</sequence>
<accession>A0ABM7F127</accession>
<evidence type="ECO:0000313" key="2">
    <source>
        <dbReference type="Proteomes" id="UP001321542"/>
    </source>
</evidence>
<dbReference type="Proteomes" id="UP001321542">
    <property type="component" value="Chromosome"/>
</dbReference>
<proteinExistence type="predicted"/>
<organism evidence="1 2">
    <name type="scientific">Streptomyces graminofaciens</name>
    <dbReference type="NCBI Taxonomy" id="68212"/>
    <lineage>
        <taxon>Bacteria</taxon>
        <taxon>Bacillati</taxon>
        <taxon>Actinomycetota</taxon>
        <taxon>Actinomycetes</taxon>
        <taxon>Kitasatosporales</taxon>
        <taxon>Streptomycetaceae</taxon>
        <taxon>Streptomyces</taxon>
    </lineage>
</organism>
<evidence type="ECO:0000313" key="1">
    <source>
        <dbReference type="EMBL" id="BBC29430.1"/>
    </source>
</evidence>